<reference evidence="2 3" key="1">
    <citation type="journal article" date="2017" name="Int. J. Syst. Evol. Microbiol.">
        <title>Photobacterium alginatilyticum sp. nov., a marine bacterium isolated from bottom seawater.</title>
        <authorList>
            <person name="Wang X."/>
            <person name="Wang Y."/>
            <person name="Yang X."/>
            <person name="Sun H."/>
            <person name="Li B."/>
            <person name="Zhang X.H."/>
        </authorList>
    </citation>
    <scope>NUCLEOTIDE SEQUENCE [LARGE SCALE GENOMIC DNA]</scope>
    <source>
        <strain evidence="2 3">P03D4</strain>
    </source>
</reference>
<accession>A0ABW9YED2</accession>
<proteinExistence type="predicted"/>
<feature type="transmembrane region" description="Helical" evidence="1">
    <location>
        <begin position="33"/>
        <end position="53"/>
    </location>
</feature>
<keyword evidence="1" id="KW-0472">Membrane</keyword>
<dbReference type="InterPro" id="IPR016024">
    <property type="entry name" value="ARM-type_fold"/>
</dbReference>
<evidence type="ECO:0000256" key="1">
    <source>
        <dbReference type="SAM" id="Phobius"/>
    </source>
</evidence>
<protein>
    <recommendedName>
        <fullName evidence="4">HEAT repeat domain-containing protein</fullName>
    </recommendedName>
</protein>
<evidence type="ECO:0000313" key="2">
    <source>
        <dbReference type="EMBL" id="NBI52147.1"/>
    </source>
</evidence>
<dbReference type="Gene3D" id="1.25.10.10">
    <property type="entry name" value="Leucine-rich Repeat Variant"/>
    <property type="match status" value="1"/>
</dbReference>
<dbReference type="SUPFAM" id="SSF48371">
    <property type="entry name" value="ARM repeat"/>
    <property type="match status" value="1"/>
</dbReference>
<evidence type="ECO:0008006" key="4">
    <source>
        <dbReference type="Google" id="ProtNLM"/>
    </source>
</evidence>
<dbReference type="EMBL" id="RSEJ01000004">
    <property type="protein sequence ID" value="NBI52147.1"/>
    <property type="molecule type" value="Genomic_DNA"/>
</dbReference>
<evidence type="ECO:0000313" key="3">
    <source>
        <dbReference type="Proteomes" id="UP000738517"/>
    </source>
</evidence>
<comment type="caution">
    <text evidence="2">The sequence shown here is derived from an EMBL/GenBank/DDBJ whole genome shotgun (WGS) entry which is preliminary data.</text>
</comment>
<gene>
    <name evidence="2" type="ORF">EIZ48_06110</name>
</gene>
<keyword evidence="1" id="KW-1133">Transmembrane helix</keyword>
<dbReference type="SUPFAM" id="SSF81901">
    <property type="entry name" value="HCP-like"/>
    <property type="match status" value="1"/>
</dbReference>
<feature type="transmembrane region" description="Helical" evidence="1">
    <location>
        <begin position="65"/>
        <end position="93"/>
    </location>
</feature>
<keyword evidence="1" id="KW-0812">Transmembrane</keyword>
<dbReference type="Proteomes" id="UP000738517">
    <property type="component" value="Unassembled WGS sequence"/>
</dbReference>
<keyword evidence="3" id="KW-1185">Reference proteome</keyword>
<name>A0ABW9YED2_9GAMM</name>
<sequence>MMKAWLFIQTISFESLSFYIVFNHEMTSAEWASFAASHAIACASFAALSWLLLPRKFKFPLISSLSFLFLFNFLLPLVGMIGTACSLLIALYLPRKQSQITWQECEEHPLPQNPGEVLGNQYGAGALREILIHSDDPDRRSLAVNAVCHLPRQQSVPLLQLALKDLSDDVRLLAYAALEGIESQINELISLFKKQYENTAQPTKAFEIAQQYWELCYLGIAEGVLKKHYLEQAEHYLKISIEKEQRASNNLLLGRILLEQQRPDQAIIYLTAALHGGLRVKQVAPYLAEAAYITGDYQKVKQYIDYFPDQKGERLSQIKEYWS</sequence>
<organism evidence="2 3">
    <name type="scientific">Photobacterium alginatilyticum</name>
    <dbReference type="NCBI Taxonomy" id="1775171"/>
    <lineage>
        <taxon>Bacteria</taxon>
        <taxon>Pseudomonadati</taxon>
        <taxon>Pseudomonadota</taxon>
        <taxon>Gammaproteobacteria</taxon>
        <taxon>Vibrionales</taxon>
        <taxon>Vibrionaceae</taxon>
        <taxon>Photobacterium</taxon>
    </lineage>
</organism>
<dbReference type="InterPro" id="IPR011989">
    <property type="entry name" value="ARM-like"/>
</dbReference>